<feature type="transmembrane region" description="Helical" evidence="1">
    <location>
        <begin position="208"/>
        <end position="227"/>
    </location>
</feature>
<feature type="transmembrane region" description="Helical" evidence="1">
    <location>
        <begin position="122"/>
        <end position="143"/>
    </location>
</feature>
<reference evidence="3" key="1">
    <citation type="submission" date="2020-12" db="EMBL/GenBank/DDBJ databases">
        <title>Ramlibacter sp. nov., isolated from a freshwater alga, Cryptomonas.</title>
        <authorList>
            <person name="Kim H.M."/>
            <person name="Jeon C.O."/>
        </authorList>
    </citation>
    <scope>NUCLEOTIDE SEQUENCE</scope>
    <source>
        <strain evidence="3">CrO1</strain>
    </source>
</reference>
<feature type="domain" description="EamA" evidence="2">
    <location>
        <begin position="13"/>
        <end position="135"/>
    </location>
</feature>
<feature type="domain" description="EamA" evidence="2">
    <location>
        <begin position="151"/>
        <end position="280"/>
    </location>
</feature>
<dbReference type="EMBL" id="JAEDAO010000001">
    <property type="protein sequence ID" value="MBK0394903.1"/>
    <property type="molecule type" value="Genomic_DNA"/>
</dbReference>
<dbReference type="GO" id="GO:0016020">
    <property type="term" value="C:membrane"/>
    <property type="evidence" value="ECO:0007669"/>
    <property type="project" value="InterPro"/>
</dbReference>
<evidence type="ECO:0000313" key="4">
    <source>
        <dbReference type="Proteomes" id="UP000617041"/>
    </source>
</evidence>
<feature type="transmembrane region" description="Helical" evidence="1">
    <location>
        <begin position="264"/>
        <end position="282"/>
    </location>
</feature>
<keyword evidence="4" id="KW-1185">Reference proteome</keyword>
<comment type="caution">
    <text evidence="3">The sequence shown here is derived from an EMBL/GenBank/DDBJ whole genome shotgun (WGS) entry which is preliminary data.</text>
</comment>
<sequence length="288" mass="30016">MKKAVTGAFEMTAAMAISGTIGWFVVRSGQPVVALLFWRCVFGGAGLLPFCIAFGHLRRMQKRQFALAAGGGLAIALNWVLIFESFSHVPISVATAVYNTQPFILLGFGMAFLGERITAARLAWLALAFGGVVAIALGQPAVAAAGGDYPLGILLSIGAAFLYALAALATKKLDGTAPQLITLIHVGVGAVVFAPWGMRADFPVDATAWSSLAAMGFIYTALVFILLHSAIQKLPTAVTGALSFIYPVVAMITDVVAFDQRLSAAQWTGAAAILAGAVGIQLRDTRTG</sequence>
<dbReference type="SUPFAM" id="SSF103481">
    <property type="entry name" value="Multidrug resistance efflux transporter EmrE"/>
    <property type="match status" value="2"/>
</dbReference>
<keyword evidence="1" id="KW-0812">Transmembrane</keyword>
<feature type="transmembrane region" description="Helical" evidence="1">
    <location>
        <begin position="65"/>
        <end position="83"/>
    </location>
</feature>
<feature type="transmembrane region" description="Helical" evidence="1">
    <location>
        <begin position="89"/>
        <end position="113"/>
    </location>
</feature>
<name>A0A934Q487_9BURK</name>
<dbReference type="Gene3D" id="1.10.3730.20">
    <property type="match status" value="2"/>
</dbReference>
<dbReference type="Proteomes" id="UP000617041">
    <property type="component" value="Unassembled WGS sequence"/>
</dbReference>
<dbReference type="PANTHER" id="PTHR22911:SF102">
    <property type="entry name" value="MEMBRANE PROTEIN"/>
    <property type="match status" value="1"/>
</dbReference>
<protein>
    <submittedName>
        <fullName evidence="3">EamA family transporter</fullName>
    </submittedName>
</protein>
<feature type="transmembrane region" description="Helical" evidence="1">
    <location>
        <begin position="234"/>
        <end position="258"/>
    </location>
</feature>
<dbReference type="AlphaFoldDB" id="A0A934Q487"/>
<feature type="transmembrane region" description="Helical" evidence="1">
    <location>
        <begin position="180"/>
        <end position="196"/>
    </location>
</feature>
<evidence type="ECO:0000259" key="2">
    <source>
        <dbReference type="Pfam" id="PF00892"/>
    </source>
</evidence>
<keyword evidence="1" id="KW-1133">Transmembrane helix</keyword>
<accession>A0A934Q487</accession>
<proteinExistence type="predicted"/>
<organism evidence="3 4">
    <name type="scientific">Ramlibacter algicola</name>
    <dbReference type="NCBI Taxonomy" id="2795217"/>
    <lineage>
        <taxon>Bacteria</taxon>
        <taxon>Pseudomonadati</taxon>
        <taxon>Pseudomonadota</taxon>
        <taxon>Betaproteobacteria</taxon>
        <taxon>Burkholderiales</taxon>
        <taxon>Comamonadaceae</taxon>
        <taxon>Ramlibacter</taxon>
    </lineage>
</organism>
<dbReference type="InterPro" id="IPR037185">
    <property type="entry name" value="EmrE-like"/>
</dbReference>
<evidence type="ECO:0000313" key="3">
    <source>
        <dbReference type="EMBL" id="MBK0394903.1"/>
    </source>
</evidence>
<evidence type="ECO:0000256" key="1">
    <source>
        <dbReference type="SAM" id="Phobius"/>
    </source>
</evidence>
<keyword evidence="1" id="KW-0472">Membrane</keyword>
<dbReference type="Pfam" id="PF00892">
    <property type="entry name" value="EamA"/>
    <property type="match status" value="2"/>
</dbReference>
<dbReference type="InterPro" id="IPR000620">
    <property type="entry name" value="EamA_dom"/>
</dbReference>
<feature type="transmembrane region" description="Helical" evidence="1">
    <location>
        <begin position="32"/>
        <end position="53"/>
    </location>
</feature>
<feature type="transmembrane region" description="Helical" evidence="1">
    <location>
        <begin position="7"/>
        <end position="26"/>
    </location>
</feature>
<dbReference type="PANTHER" id="PTHR22911">
    <property type="entry name" value="ACYL-MALONYL CONDENSING ENZYME-RELATED"/>
    <property type="match status" value="1"/>
</dbReference>
<feature type="transmembrane region" description="Helical" evidence="1">
    <location>
        <begin position="149"/>
        <end position="168"/>
    </location>
</feature>
<gene>
    <name evidence="3" type="ORF">I8E28_20025</name>
</gene>
<dbReference type="RefSeq" id="WP_200789982.1">
    <property type="nucleotide sequence ID" value="NZ_JAEDAO010000001.1"/>
</dbReference>